<feature type="coiled-coil region" evidence="6">
    <location>
        <begin position="163"/>
        <end position="190"/>
    </location>
</feature>
<dbReference type="PANTHER" id="PTHR15938:SF0">
    <property type="entry name" value="HOMOLOGOUS-PAIRING PROTEIN 2 HOMOLOG"/>
    <property type="match status" value="1"/>
</dbReference>
<comment type="similarity">
    <text evidence="2">Belongs to the HOP2 family.</text>
</comment>
<dbReference type="Proteomes" id="UP001492380">
    <property type="component" value="Unassembled WGS sequence"/>
</dbReference>
<evidence type="ECO:0000256" key="2">
    <source>
        <dbReference type="ARBA" id="ARBA00007922"/>
    </source>
</evidence>
<name>A0ABR1YYA9_9PEZI</name>
<keyword evidence="4" id="KW-0539">Nucleus</keyword>
<comment type="caution">
    <text evidence="8">The sequence shown here is derived from an EMBL/GenBank/DDBJ whole genome shotgun (WGS) entry which is preliminary data.</text>
</comment>
<evidence type="ECO:0000256" key="5">
    <source>
        <dbReference type="ARBA" id="ARBA00023254"/>
    </source>
</evidence>
<dbReference type="InterPro" id="IPR010776">
    <property type="entry name" value="Hop2_WH_dom"/>
</dbReference>
<dbReference type="EMBL" id="JBBWRZ010000002">
    <property type="protein sequence ID" value="KAK8243614.1"/>
    <property type="molecule type" value="Genomic_DNA"/>
</dbReference>
<evidence type="ECO:0000256" key="4">
    <source>
        <dbReference type="ARBA" id="ARBA00023242"/>
    </source>
</evidence>
<dbReference type="Gene3D" id="1.10.10.10">
    <property type="entry name" value="Winged helix-like DNA-binding domain superfamily/Winged helix DNA-binding domain"/>
    <property type="match status" value="1"/>
</dbReference>
<proteinExistence type="inferred from homology"/>
<evidence type="ECO:0000256" key="6">
    <source>
        <dbReference type="SAM" id="Coils"/>
    </source>
</evidence>
<dbReference type="PANTHER" id="PTHR15938">
    <property type="entry name" value="TBP-1 INTERACTING PROTEIN"/>
    <property type="match status" value="1"/>
</dbReference>
<keyword evidence="3" id="KW-0233">DNA recombination</keyword>
<feature type="domain" description="Homologous-pairing protein 2 winged helix" evidence="7">
    <location>
        <begin position="64"/>
        <end position="112"/>
    </location>
</feature>
<evidence type="ECO:0000313" key="9">
    <source>
        <dbReference type="Proteomes" id="UP001492380"/>
    </source>
</evidence>
<protein>
    <submittedName>
        <fullName evidence="8">Tat binding protein 1-interacting protein-domain-containing protein</fullName>
    </submittedName>
</protein>
<keyword evidence="5" id="KW-0469">Meiosis</keyword>
<evidence type="ECO:0000256" key="3">
    <source>
        <dbReference type="ARBA" id="ARBA00023172"/>
    </source>
</evidence>
<dbReference type="InterPro" id="IPR036388">
    <property type="entry name" value="WH-like_DNA-bd_sf"/>
</dbReference>
<keyword evidence="9" id="KW-1185">Reference proteome</keyword>
<comment type="subcellular location">
    <subcellularLocation>
        <location evidence="1">Nucleus</location>
    </subcellularLocation>
</comment>
<keyword evidence="6" id="KW-0175">Coiled coil</keyword>
<evidence type="ECO:0000256" key="1">
    <source>
        <dbReference type="ARBA" id="ARBA00004123"/>
    </source>
</evidence>
<dbReference type="Pfam" id="PF07106">
    <property type="entry name" value="WHD_TBPIP"/>
    <property type="match status" value="1"/>
</dbReference>
<organism evidence="8 9">
    <name type="scientific">Phyllosticta capitalensis</name>
    <dbReference type="NCBI Taxonomy" id="121624"/>
    <lineage>
        <taxon>Eukaryota</taxon>
        <taxon>Fungi</taxon>
        <taxon>Dikarya</taxon>
        <taxon>Ascomycota</taxon>
        <taxon>Pezizomycotina</taxon>
        <taxon>Dothideomycetes</taxon>
        <taxon>Dothideomycetes incertae sedis</taxon>
        <taxon>Botryosphaeriales</taxon>
        <taxon>Phyllostictaceae</taxon>
        <taxon>Phyllosticta</taxon>
    </lineage>
</organism>
<sequence length="249" mass="27409">MAPRKEKDAKDAKAERITGSEAADLVLKYLSKLRLPSSNQRASEVQAHLRFFYLSPTTNRRTAEQNRPYSANDVSANLHNKVTKAAATKLLKELSDKELLICRAAGKQLVYHVPQTADDAATPEHLAALDTQVNTLKTNTASALAEAKTLRSTISTLGATVPLSDLRASVQILEQEVQETEERLAGLRGGEVVPVSAEEREALDAQLRKFKRAEKARKKIVKEMWATIVDGVGDKEALAELRERLGLDE</sequence>
<accession>A0ABR1YYA9</accession>
<reference evidence="8 9" key="1">
    <citation type="submission" date="2024-04" db="EMBL/GenBank/DDBJ databases">
        <title>Phyllosticta paracitricarpa is synonymous to the EU quarantine fungus P. citricarpa based on phylogenomic analyses.</title>
        <authorList>
            <consortium name="Lawrence Berkeley National Laboratory"/>
            <person name="Van Ingen-Buijs V.A."/>
            <person name="Van Westerhoven A.C."/>
            <person name="Haridas S."/>
            <person name="Skiadas P."/>
            <person name="Martin F."/>
            <person name="Groenewald J.Z."/>
            <person name="Crous P.W."/>
            <person name="Seidl M.F."/>
        </authorList>
    </citation>
    <scope>NUCLEOTIDE SEQUENCE [LARGE SCALE GENOMIC DNA]</scope>
    <source>
        <strain evidence="8 9">CBS 123374</strain>
    </source>
</reference>
<evidence type="ECO:0000259" key="7">
    <source>
        <dbReference type="Pfam" id="PF07106"/>
    </source>
</evidence>
<gene>
    <name evidence="8" type="ORF">HDK90DRAFT_128161</name>
</gene>
<evidence type="ECO:0000313" key="8">
    <source>
        <dbReference type="EMBL" id="KAK8243614.1"/>
    </source>
</evidence>